<keyword evidence="5" id="KW-0812">Transmembrane</keyword>
<comment type="pathway">
    <text evidence="2 11">Energy metabolism; oxidative phosphorylation.</text>
</comment>
<dbReference type="GO" id="GO:0006123">
    <property type="term" value="P:mitochondrial electron transport, cytochrome c to oxygen"/>
    <property type="evidence" value="ECO:0007669"/>
    <property type="project" value="UniProtKB-UniRule"/>
</dbReference>
<comment type="subcellular location">
    <subcellularLocation>
        <location evidence="1 11">Mitochondrion inner membrane</location>
        <topology evidence="1 11">Single-pass membrane protein</topology>
    </subcellularLocation>
</comment>
<protein>
    <recommendedName>
        <fullName evidence="11">Cytochrome c oxidase subunit 8</fullName>
    </recommendedName>
    <alternativeName>
        <fullName evidence="11">Cytochrome c oxidase polypeptide VIII</fullName>
    </alternativeName>
</protein>
<evidence type="ECO:0000256" key="2">
    <source>
        <dbReference type="ARBA" id="ARBA00004673"/>
    </source>
</evidence>
<keyword evidence="10" id="KW-0472">Membrane</keyword>
<comment type="similarity">
    <text evidence="3 11">Belongs to the cytochrome c oxidase VIII family.</text>
</comment>
<evidence type="ECO:0000256" key="4">
    <source>
        <dbReference type="ARBA" id="ARBA00011485"/>
    </source>
</evidence>
<dbReference type="Ensembl" id="ENSPSMT00000036316.1">
    <property type="protein sequence ID" value="ENSPSMP00000031466.1"/>
    <property type="gene ID" value="ENSPSMG00000021833.1"/>
</dbReference>
<evidence type="ECO:0000256" key="7">
    <source>
        <dbReference type="ARBA" id="ARBA00022946"/>
    </source>
</evidence>
<dbReference type="InterPro" id="IPR003205">
    <property type="entry name" value="Cyt_c_oxidase_su8"/>
</dbReference>
<evidence type="ECO:0000313" key="13">
    <source>
        <dbReference type="Proteomes" id="UP000694414"/>
    </source>
</evidence>
<comment type="subunit">
    <text evidence="4 11">Component of the cytochrome c oxidase (complex IV, CIV), a multisubunit enzyme composed of 14 subunits. The complex is composed of a catalytic core of 3 subunits MT-CO1, MT-CO2 and MT-CO3, encoded in the mitochondrial DNA, and 11 supernumerary subunits COX4I, COX5A, COX5B, COX6A, COX6B, COX6C, COX7A, COX7B, COX7C, COX8 and NDUFA4, which are encoded in the nuclear genome. The complex exists as a monomer or a dimer and forms supercomplexes (SCs) in the inner mitochondrial membrane with NADH-ubiquinone oxidoreductase (complex I, CI) and ubiquinol-cytochrome c oxidoreductase (cytochrome b-c1 complex, complex III, CIII), resulting in different assemblies (supercomplex SCI(1)III(2)IV(1) and megacomplex MCI(2)III(2)IV(2)).</text>
</comment>
<dbReference type="PANTHER" id="PTHR16717">
    <property type="entry name" value="CYTOCHROME C OXIDASE POLYPEPTIDE VIII"/>
    <property type="match status" value="1"/>
</dbReference>
<dbReference type="GO" id="GO:0005743">
    <property type="term" value="C:mitochondrial inner membrane"/>
    <property type="evidence" value="ECO:0007669"/>
    <property type="project" value="UniProtKB-SubCell"/>
</dbReference>
<dbReference type="Pfam" id="PF02285">
    <property type="entry name" value="COX8"/>
    <property type="match status" value="1"/>
</dbReference>
<evidence type="ECO:0000256" key="6">
    <source>
        <dbReference type="ARBA" id="ARBA00022792"/>
    </source>
</evidence>
<evidence type="ECO:0000256" key="10">
    <source>
        <dbReference type="ARBA" id="ARBA00023136"/>
    </source>
</evidence>
<keyword evidence="8" id="KW-1133">Transmembrane helix</keyword>
<dbReference type="InterPro" id="IPR036548">
    <property type="entry name" value="Cyt_c_oxidase_su8_sf"/>
</dbReference>
<dbReference type="CDD" id="cd00930">
    <property type="entry name" value="Cyt_c_Oxidase_VIII"/>
    <property type="match status" value="1"/>
</dbReference>
<keyword evidence="9 11" id="KW-0496">Mitochondrion</keyword>
<evidence type="ECO:0000256" key="8">
    <source>
        <dbReference type="ARBA" id="ARBA00022989"/>
    </source>
</evidence>
<dbReference type="GO" id="GO:0045277">
    <property type="term" value="C:respiratory chain complex IV"/>
    <property type="evidence" value="ECO:0007669"/>
    <property type="project" value="UniProtKB-UniRule"/>
</dbReference>
<keyword evidence="7 11" id="KW-0809">Transit peptide</keyword>
<evidence type="ECO:0000256" key="1">
    <source>
        <dbReference type="ARBA" id="ARBA00004434"/>
    </source>
</evidence>
<evidence type="ECO:0000256" key="3">
    <source>
        <dbReference type="ARBA" id="ARBA00010117"/>
    </source>
</evidence>
<evidence type="ECO:0000256" key="5">
    <source>
        <dbReference type="ARBA" id="ARBA00022692"/>
    </source>
</evidence>
<reference evidence="12" key="1">
    <citation type="submission" date="2025-08" db="UniProtKB">
        <authorList>
            <consortium name="Ensembl"/>
        </authorList>
    </citation>
    <scope>IDENTIFICATION</scope>
</reference>
<dbReference type="UniPathway" id="UPA00705"/>
<organism evidence="12 13">
    <name type="scientific">Prolemur simus</name>
    <name type="common">Greater bamboo lemur</name>
    <name type="synonym">Hapalemur simus</name>
    <dbReference type="NCBI Taxonomy" id="1328070"/>
    <lineage>
        <taxon>Eukaryota</taxon>
        <taxon>Metazoa</taxon>
        <taxon>Chordata</taxon>
        <taxon>Craniata</taxon>
        <taxon>Vertebrata</taxon>
        <taxon>Euteleostomi</taxon>
        <taxon>Mammalia</taxon>
        <taxon>Eutheria</taxon>
        <taxon>Euarchontoglires</taxon>
        <taxon>Primates</taxon>
        <taxon>Strepsirrhini</taxon>
        <taxon>Lemuriformes</taxon>
        <taxon>Lemuridae</taxon>
        <taxon>Prolemur</taxon>
    </lineage>
</organism>
<evidence type="ECO:0000256" key="9">
    <source>
        <dbReference type="ARBA" id="ARBA00023128"/>
    </source>
</evidence>
<proteinExistence type="inferred from homology"/>
<keyword evidence="13" id="KW-1185">Reference proteome</keyword>
<dbReference type="GeneTree" id="ENSGT00390000006255"/>
<reference evidence="12" key="2">
    <citation type="submission" date="2025-09" db="UniProtKB">
        <authorList>
            <consortium name="Ensembl"/>
        </authorList>
    </citation>
    <scope>IDENTIFICATION</scope>
</reference>
<evidence type="ECO:0000313" key="12">
    <source>
        <dbReference type="Ensembl" id="ENSPSMP00000031466.1"/>
    </source>
</evidence>
<accession>A0A8C9AM95</accession>
<dbReference type="PANTHER" id="PTHR16717:SF4">
    <property type="entry name" value="CYTOCHROME C OXIDASE SUBUNIT 8B, MITOCHONDRIAL"/>
    <property type="match status" value="1"/>
</dbReference>
<evidence type="ECO:0000256" key="11">
    <source>
        <dbReference type="RuleBase" id="RU368101"/>
    </source>
</evidence>
<dbReference type="Gene3D" id="4.10.81.10">
    <property type="entry name" value="Cytochrome c oxidase, subunit 8"/>
    <property type="match status" value="1"/>
</dbReference>
<comment type="function">
    <text evidence="11">Component of the cytochrome c oxidase, the last enzyme in the mitochondrial electron transport chain which drives oxidative phosphorylation. The respiratory chain contains 3 multisubunit complexes succinate dehydrogenase (complex II, CII), ubiquinol-cytochrome c oxidoreductase (cytochrome b-c1 complex, complex III, CIII) and cytochrome c oxidase (complex IV, CIV), that cooperate to transfer electrons derived from NADH and succinate to molecular oxygen, creating an electrochemical gradient over the inner membrane that drives transmembrane transport and the ATP synthase. Cytochrome c oxidase is the component of the respiratory chain that catalyzes the reduction of oxygen to water. Electrons originating from reduced cytochrome c in the intermembrane space (IMS) are transferred via the dinuclear copper A center (CU(A)) of subunit 2 and heme A of subunit 1 to the active site in subunit 1, a binuclear center (BNC) formed by heme A3 and copper B (CU(B)). The BNC reduces molecular oxygen to 2 water molecules using 4 electrons from cytochrome c in the IMS and 4 protons from the mitochondrial matrix.</text>
</comment>
<sequence length="70" mass="7607">MPRLPPGLRLLQAPLRCWVVPKVHVSAKPARTPISPAEQAVGLSMMFLSFLVPAGWVLSHLDSYKKGSTA</sequence>
<dbReference type="AlphaFoldDB" id="A0A8C9AM95"/>
<dbReference type="Proteomes" id="UP000694414">
    <property type="component" value="Unplaced"/>
</dbReference>
<keyword evidence="6 11" id="KW-0999">Mitochondrion inner membrane</keyword>
<name>A0A8C9AM95_PROSS</name>
<dbReference type="SUPFAM" id="SSF81431">
    <property type="entry name" value="Mitochondrial cytochrome c oxidase subunit VIIIb (aka IX)"/>
    <property type="match status" value="1"/>
</dbReference>
<dbReference type="FunFam" id="4.10.81.10:FF:000001">
    <property type="entry name" value="Cytochrome c oxidase subunit 8B, mitochondrial"/>
    <property type="match status" value="1"/>
</dbReference>